<dbReference type="HOGENOM" id="CLU_034312_0_1_1"/>
<feature type="domain" description="SP-RING-type" evidence="6">
    <location>
        <begin position="12"/>
        <end position="104"/>
    </location>
</feature>
<dbReference type="eggNOG" id="KOG2169">
    <property type="taxonomic scope" value="Eukaryota"/>
</dbReference>
<dbReference type="OrthoDB" id="27975at2759"/>
<keyword evidence="8" id="KW-1185">Reference proteome</keyword>
<gene>
    <name evidence="7" type="ORF">MYCFIDRAFT_211154</name>
</gene>
<keyword evidence="2 4" id="KW-0863">Zinc-finger</keyword>
<dbReference type="PANTHER" id="PTHR10782:SF4">
    <property type="entry name" value="TONALLI, ISOFORM E"/>
    <property type="match status" value="1"/>
</dbReference>
<evidence type="ECO:0000256" key="1">
    <source>
        <dbReference type="ARBA" id="ARBA00022723"/>
    </source>
</evidence>
<evidence type="ECO:0000256" key="4">
    <source>
        <dbReference type="PROSITE-ProRule" id="PRU00452"/>
    </source>
</evidence>
<organism evidence="7 8">
    <name type="scientific">Pseudocercospora fijiensis (strain CIRAD86)</name>
    <name type="common">Black leaf streak disease fungus</name>
    <name type="synonym">Mycosphaerella fijiensis</name>
    <dbReference type="NCBI Taxonomy" id="383855"/>
    <lineage>
        <taxon>Eukaryota</taxon>
        <taxon>Fungi</taxon>
        <taxon>Dikarya</taxon>
        <taxon>Ascomycota</taxon>
        <taxon>Pezizomycotina</taxon>
        <taxon>Dothideomycetes</taxon>
        <taxon>Dothideomycetidae</taxon>
        <taxon>Mycosphaerellales</taxon>
        <taxon>Mycosphaerellaceae</taxon>
        <taxon>Pseudocercospora</taxon>
    </lineage>
</organism>
<dbReference type="RefSeq" id="XP_007926202.1">
    <property type="nucleotide sequence ID" value="XM_007928011.1"/>
</dbReference>
<proteinExistence type="predicted"/>
<evidence type="ECO:0000313" key="7">
    <source>
        <dbReference type="EMBL" id="EME82777.1"/>
    </source>
</evidence>
<dbReference type="STRING" id="383855.M3B035"/>
<dbReference type="InterPro" id="IPR004181">
    <property type="entry name" value="Znf_MIZ"/>
</dbReference>
<dbReference type="GeneID" id="19337321"/>
<accession>M3B035</accession>
<dbReference type="Proteomes" id="UP000016932">
    <property type="component" value="Unassembled WGS sequence"/>
</dbReference>
<sequence>MKKTLAGYDNGEDDDFAVTSSSMIIKVFDPYSSSKLVDTPVRGQKCLHKDVFDLEIFLSMCKREQPGWPSVVDCWRCPLCRGDVRPQTLILDEFLAKVVADLKSRNLTDTRAIVLEADGSWKPRAEERTGVRSPSLEREMRGSASRSVPPATAGMAPPPRPMEIIELD</sequence>
<dbReference type="PROSITE" id="PS51044">
    <property type="entry name" value="ZF_SP_RING"/>
    <property type="match status" value="1"/>
</dbReference>
<keyword evidence="1" id="KW-0479">Metal-binding</keyword>
<dbReference type="VEuPathDB" id="FungiDB:MYCFIDRAFT_211154"/>
<dbReference type="Pfam" id="PF02891">
    <property type="entry name" value="zf-MIZ"/>
    <property type="match status" value="1"/>
</dbReference>
<dbReference type="InterPro" id="IPR013083">
    <property type="entry name" value="Znf_RING/FYVE/PHD"/>
</dbReference>
<evidence type="ECO:0000256" key="5">
    <source>
        <dbReference type="SAM" id="MobiDB-lite"/>
    </source>
</evidence>
<reference evidence="7 8" key="1">
    <citation type="journal article" date="2012" name="PLoS Pathog.">
        <title>Diverse lifestyles and strategies of plant pathogenesis encoded in the genomes of eighteen Dothideomycetes fungi.</title>
        <authorList>
            <person name="Ohm R.A."/>
            <person name="Feau N."/>
            <person name="Henrissat B."/>
            <person name="Schoch C.L."/>
            <person name="Horwitz B.A."/>
            <person name="Barry K.W."/>
            <person name="Condon B.J."/>
            <person name="Copeland A.C."/>
            <person name="Dhillon B."/>
            <person name="Glaser F."/>
            <person name="Hesse C.N."/>
            <person name="Kosti I."/>
            <person name="LaButti K."/>
            <person name="Lindquist E.A."/>
            <person name="Lucas S."/>
            <person name="Salamov A.A."/>
            <person name="Bradshaw R.E."/>
            <person name="Ciuffetti L."/>
            <person name="Hamelin R.C."/>
            <person name="Kema G.H.J."/>
            <person name="Lawrence C."/>
            <person name="Scott J.A."/>
            <person name="Spatafora J.W."/>
            <person name="Turgeon B.G."/>
            <person name="de Wit P.J.G.M."/>
            <person name="Zhong S."/>
            <person name="Goodwin S.B."/>
            <person name="Grigoriev I.V."/>
        </authorList>
    </citation>
    <scope>NUCLEOTIDE SEQUENCE [LARGE SCALE GENOMIC DNA]</scope>
    <source>
        <strain evidence="7 8">CIRAD86</strain>
    </source>
</reference>
<dbReference type="GO" id="GO:0000785">
    <property type="term" value="C:chromatin"/>
    <property type="evidence" value="ECO:0007669"/>
    <property type="project" value="TreeGrafter"/>
</dbReference>
<dbReference type="PANTHER" id="PTHR10782">
    <property type="entry name" value="ZINC FINGER MIZ DOMAIN-CONTAINING PROTEIN"/>
    <property type="match status" value="1"/>
</dbReference>
<dbReference type="Gene3D" id="3.30.40.10">
    <property type="entry name" value="Zinc/RING finger domain, C3HC4 (zinc finger)"/>
    <property type="match status" value="1"/>
</dbReference>
<keyword evidence="3" id="KW-0862">Zinc</keyword>
<feature type="region of interest" description="Disordered" evidence="5">
    <location>
        <begin position="125"/>
        <end position="168"/>
    </location>
</feature>
<evidence type="ECO:0000256" key="2">
    <source>
        <dbReference type="ARBA" id="ARBA00022771"/>
    </source>
</evidence>
<dbReference type="GO" id="GO:0061665">
    <property type="term" value="F:SUMO ligase activity"/>
    <property type="evidence" value="ECO:0007669"/>
    <property type="project" value="TreeGrafter"/>
</dbReference>
<dbReference type="EMBL" id="KB446558">
    <property type="protein sequence ID" value="EME82777.1"/>
    <property type="molecule type" value="Genomic_DNA"/>
</dbReference>
<protein>
    <recommendedName>
        <fullName evidence="6">SP-RING-type domain-containing protein</fullName>
    </recommendedName>
</protein>
<dbReference type="GO" id="GO:0016925">
    <property type="term" value="P:protein sumoylation"/>
    <property type="evidence" value="ECO:0007669"/>
    <property type="project" value="TreeGrafter"/>
</dbReference>
<evidence type="ECO:0000313" key="8">
    <source>
        <dbReference type="Proteomes" id="UP000016932"/>
    </source>
</evidence>
<dbReference type="KEGG" id="pfj:MYCFIDRAFT_211154"/>
<dbReference type="GO" id="GO:0008270">
    <property type="term" value="F:zinc ion binding"/>
    <property type="evidence" value="ECO:0007669"/>
    <property type="project" value="UniProtKB-KW"/>
</dbReference>
<evidence type="ECO:0000259" key="6">
    <source>
        <dbReference type="PROSITE" id="PS51044"/>
    </source>
</evidence>
<name>M3B035_PSEFD</name>
<evidence type="ECO:0000256" key="3">
    <source>
        <dbReference type="ARBA" id="ARBA00022833"/>
    </source>
</evidence>
<feature type="compositionally biased region" description="Basic and acidic residues" evidence="5">
    <location>
        <begin position="125"/>
        <end position="141"/>
    </location>
</feature>
<dbReference type="AlphaFoldDB" id="M3B035"/>